<dbReference type="InterPro" id="IPR029016">
    <property type="entry name" value="GAF-like_dom_sf"/>
</dbReference>
<dbReference type="GO" id="GO:0045892">
    <property type="term" value="P:negative regulation of DNA-templated transcription"/>
    <property type="evidence" value="ECO:0007669"/>
    <property type="project" value="TreeGrafter"/>
</dbReference>
<dbReference type="Gene3D" id="3.30.450.40">
    <property type="match status" value="1"/>
</dbReference>
<gene>
    <name evidence="4" type="ORF">A9Y76_01065</name>
</gene>
<dbReference type="AlphaFoldDB" id="A0A191ZSS5"/>
<dbReference type="InterPro" id="IPR050707">
    <property type="entry name" value="HTH_MetabolicPath_Reg"/>
</dbReference>
<proteinExistence type="predicted"/>
<reference evidence="5" key="1">
    <citation type="submission" date="2016-06" db="EMBL/GenBank/DDBJ databases">
        <authorList>
            <person name="Xu Y."/>
            <person name="Nagy A."/>
            <person name="Yan X."/>
            <person name="Kim S.W."/>
            <person name="Haley B."/>
            <person name="Liu N.T."/>
            <person name="Nou X."/>
        </authorList>
    </citation>
    <scope>NUCLEOTIDE SEQUENCE [LARGE SCALE GENOMIC DNA]</scope>
    <source>
        <strain evidence="5">ATCC 49129</strain>
    </source>
</reference>
<dbReference type="PROSITE" id="PS51078">
    <property type="entry name" value="ICLR_ED"/>
    <property type="match status" value="1"/>
</dbReference>
<dbReference type="Pfam" id="PF09339">
    <property type="entry name" value="HTH_IclR"/>
    <property type="match status" value="1"/>
</dbReference>
<keyword evidence="5" id="KW-1185">Reference proteome</keyword>
<dbReference type="EMBL" id="CP016022">
    <property type="protein sequence ID" value="ANJ71154.1"/>
    <property type="molecule type" value="Genomic_DNA"/>
</dbReference>
<dbReference type="GO" id="GO:0003677">
    <property type="term" value="F:DNA binding"/>
    <property type="evidence" value="ECO:0007669"/>
    <property type="project" value="UniProtKB-KW"/>
</dbReference>
<evidence type="ECO:0000256" key="2">
    <source>
        <dbReference type="ARBA" id="ARBA00023125"/>
    </source>
</evidence>
<dbReference type="InterPro" id="IPR005471">
    <property type="entry name" value="Tscrpt_reg_IclR_N"/>
</dbReference>
<name>A0A191ZSS5_9RALS</name>
<keyword evidence="1" id="KW-0805">Transcription regulation</keyword>
<organism evidence="4 5">
    <name type="scientific">Ralstonia insidiosa</name>
    <dbReference type="NCBI Taxonomy" id="190721"/>
    <lineage>
        <taxon>Bacteria</taxon>
        <taxon>Pseudomonadati</taxon>
        <taxon>Pseudomonadota</taxon>
        <taxon>Betaproteobacteria</taxon>
        <taxon>Burkholderiales</taxon>
        <taxon>Burkholderiaceae</taxon>
        <taxon>Ralstonia</taxon>
    </lineage>
</organism>
<dbReference type="Proteomes" id="UP000078572">
    <property type="component" value="Chromosome 1"/>
</dbReference>
<dbReference type="Pfam" id="PF01614">
    <property type="entry name" value="IclR_C"/>
    <property type="match status" value="1"/>
</dbReference>
<sequence>MSTLPTDADLDLETDVDGDIASDLMSDELPARSGIQSIEVGFRLLDVLTHTNGPMMLRDLARAAPMNPAKAHRYLVSFARLGLVTQTPEGRYDLGPFALEMGLVSLNRQDPMRRARPAAAALRDEIDHTIGLAVWGNLGPVIVHWEEASHPVTVSLRLGDVMPMLNSATGRVFGAYLPRAQTLPFIQRELERAAAKHDNSADDNPELPRTLDAYDALCADVRAHGASRIHGGVLPGINAMSLPVFDANGQLCLVLIALGAQSTFDTTWSSPLERRLRQAAQQLSADLGYVAPLASQP</sequence>
<dbReference type="PANTHER" id="PTHR30136:SF8">
    <property type="entry name" value="TRANSCRIPTIONAL REGULATORY PROTEIN"/>
    <property type="match status" value="1"/>
</dbReference>
<keyword evidence="2" id="KW-0238">DNA-binding</keyword>
<dbReference type="STRING" id="190721.ACS15_0223"/>
<accession>A0A191ZSS5</accession>
<dbReference type="OrthoDB" id="6687062at2"/>
<evidence type="ECO:0000313" key="4">
    <source>
        <dbReference type="EMBL" id="ANJ71154.1"/>
    </source>
</evidence>
<dbReference type="InterPro" id="IPR014757">
    <property type="entry name" value="Tscrpt_reg_IclR_C"/>
</dbReference>
<dbReference type="InterPro" id="IPR036390">
    <property type="entry name" value="WH_DNA-bd_sf"/>
</dbReference>
<dbReference type="PROSITE" id="PS51077">
    <property type="entry name" value="HTH_ICLR"/>
    <property type="match status" value="1"/>
</dbReference>
<dbReference type="Gene3D" id="1.10.10.10">
    <property type="entry name" value="Winged helix-like DNA-binding domain superfamily/Winged helix DNA-binding domain"/>
    <property type="match status" value="1"/>
</dbReference>
<dbReference type="GO" id="GO:0003700">
    <property type="term" value="F:DNA-binding transcription factor activity"/>
    <property type="evidence" value="ECO:0007669"/>
    <property type="project" value="TreeGrafter"/>
</dbReference>
<evidence type="ECO:0000313" key="5">
    <source>
        <dbReference type="Proteomes" id="UP000078572"/>
    </source>
</evidence>
<keyword evidence="3" id="KW-0804">Transcription</keyword>
<dbReference type="InterPro" id="IPR036388">
    <property type="entry name" value="WH-like_DNA-bd_sf"/>
</dbReference>
<dbReference type="GeneID" id="61524593"/>
<dbReference type="RefSeq" id="WP_064801338.1">
    <property type="nucleotide sequence ID" value="NZ_CP016022.1"/>
</dbReference>
<dbReference type="SMART" id="SM00346">
    <property type="entry name" value="HTH_ICLR"/>
    <property type="match status" value="1"/>
</dbReference>
<evidence type="ECO:0000256" key="3">
    <source>
        <dbReference type="ARBA" id="ARBA00023163"/>
    </source>
</evidence>
<dbReference type="PANTHER" id="PTHR30136">
    <property type="entry name" value="HELIX-TURN-HELIX TRANSCRIPTIONAL REGULATOR, ICLR FAMILY"/>
    <property type="match status" value="1"/>
</dbReference>
<dbReference type="SUPFAM" id="SSF55781">
    <property type="entry name" value="GAF domain-like"/>
    <property type="match status" value="1"/>
</dbReference>
<dbReference type="SUPFAM" id="SSF46785">
    <property type="entry name" value="Winged helix' DNA-binding domain"/>
    <property type="match status" value="1"/>
</dbReference>
<evidence type="ECO:0000256" key="1">
    <source>
        <dbReference type="ARBA" id="ARBA00023015"/>
    </source>
</evidence>
<protein>
    <submittedName>
        <fullName evidence="4">IclR family transcriptional regulator</fullName>
    </submittedName>
</protein>